<evidence type="ECO:0000313" key="4">
    <source>
        <dbReference type="Proteomes" id="UP000184499"/>
    </source>
</evidence>
<dbReference type="GO" id="GO:0000287">
    <property type="term" value="F:magnesium ion binding"/>
    <property type="evidence" value="ECO:0007669"/>
    <property type="project" value="TreeGrafter"/>
</dbReference>
<evidence type="ECO:0000256" key="1">
    <source>
        <dbReference type="SAM" id="MobiDB-lite"/>
    </source>
</evidence>
<feature type="region of interest" description="Disordered" evidence="1">
    <location>
        <begin position="1"/>
        <end position="20"/>
    </location>
</feature>
<dbReference type="InterPro" id="IPR027417">
    <property type="entry name" value="P-loop_NTPase"/>
</dbReference>
<dbReference type="GO" id="GO:0006564">
    <property type="term" value="P:L-serine biosynthetic process"/>
    <property type="evidence" value="ECO:0007669"/>
    <property type="project" value="TreeGrafter"/>
</dbReference>
<gene>
    <name evidence="3" type="ORF">ASPBRDRAFT_56960</name>
</gene>
<dbReference type="InterPro" id="IPR000836">
    <property type="entry name" value="PRTase_dom"/>
</dbReference>
<proteinExistence type="predicted"/>
<dbReference type="GeneID" id="93580147"/>
<dbReference type="PANTHER" id="PTHR43344">
    <property type="entry name" value="PHOSPHOSERINE PHOSPHATASE"/>
    <property type="match status" value="1"/>
</dbReference>
<dbReference type="Pfam" id="PF14681">
    <property type="entry name" value="UPRTase"/>
    <property type="match status" value="1"/>
</dbReference>
<dbReference type="GO" id="GO:0005737">
    <property type="term" value="C:cytoplasm"/>
    <property type="evidence" value="ECO:0007669"/>
    <property type="project" value="TreeGrafter"/>
</dbReference>
<dbReference type="EMBL" id="KV878687">
    <property type="protein sequence ID" value="OJJ70263.1"/>
    <property type="molecule type" value="Genomic_DNA"/>
</dbReference>
<dbReference type="CDD" id="cd06223">
    <property type="entry name" value="PRTases_typeI"/>
    <property type="match status" value="1"/>
</dbReference>
<dbReference type="Gene3D" id="3.40.50.300">
    <property type="entry name" value="P-loop containing nucleotide triphosphate hydrolases"/>
    <property type="match status" value="1"/>
</dbReference>
<dbReference type="Pfam" id="PF12710">
    <property type="entry name" value="HAD"/>
    <property type="match status" value="1"/>
</dbReference>
<dbReference type="SUPFAM" id="SSF52540">
    <property type="entry name" value="P-loop containing nucleoside triphosphate hydrolases"/>
    <property type="match status" value="1"/>
</dbReference>
<reference evidence="4" key="1">
    <citation type="journal article" date="2017" name="Genome Biol.">
        <title>Comparative genomics reveals high biological diversity and specific adaptations in the industrially and medically important fungal genus Aspergillus.</title>
        <authorList>
            <person name="de Vries R.P."/>
            <person name="Riley R."/>
            <person name="Wiebenga A."/>
            <person name="Aguilar-Osorio G."/>
            <person name="Amillis S."/>
            <person name="Uchima C.A."/>
            <person name="Anderluh G."/>
            <person name="Asadollahi M."/>
            <person name="Askin M."/>
            <person name="Barry K."/>
            <person name="Battaglia E."/>
            <person name="Bayram O."/>
            <person name="Benocci T."/>
            <person name="Braus-Stromeyer S.A."/>
            <person name="Caldana C."/>
            <person name="Canovas D."/>
            <person name="Cerqueira G.C."/>
            <person name="Chen F."/>
            <person name="Chen W."/>
            <person name="Choi C."/>
            <person name="Clum A."/>
            <person name="Dos Santos R.A."/>
            <person name="Damasio A.R."/>
            <person name="Diallinas G."/>
            <person name="Emri T."/>
            <person name="Fekete E."/>
            <person name="Flipphi M."/>
            <person name="Freyberg S."/>
            <person name="Gallo A."/>
            <person name="Gournas C."/>
            <person name="Habgood R."/>
            <person name="Hainaut M."/>
            <person name="Harispe M.L."/>
            <person name="Henrissat B."/>
            <person name="Hilden K.S."/>
            <person name="Hope R."/>
            <person name="Hossain A."/>
            <person name="Karabika E."/>
            <person name="Karaffa L."/>
            <person name="Karanyi Z."/>
            <person name="Krasevec N."/>
            <person name="Kuo A."/>
            <person name="Kusch H."/>
            <person name="LaButti K."/>
            <person name="Lagendijk E.L."/>
            <person name="Lapidus A."/>
            <person name="Levasseur A."/>
            <person name="Lindquist E."/>
            <person name="Lipzen A."/>
            <person name="Logrieco A.F."/>
            <person name="MacCabe A."/>
            <person name="Maekelae M.R."/>
            <person name="Malavazi I."/>
            <person name="Melin P."/>
            <person name="Meyer V."/>
            <person name="Mielnichuk N."/>
            <person name="Miskei M."/>
            <person name="Molnar A.P."/>
            <person name="Mule G."/>
            <person name="Ngan C.Y."/>
            <person name="Orejas M."/>
            <person name="Orosz E."/>
            <person name="Ouedraogo J.P."/>
            <person name="Overkamp K.M."/>
            <person name="Park H.-S."/>
            <person name="Perrone G."/>
            <person name="Piumi F."/>
            <person name="Punt P.J."/>
            <person name="Ram A.F."/>
            <person name="Ramon A."/>
            <person name="Rauscher S."/>
            <person name="Record E."/>
            <person name="Riano-Pachon D.M."/>
            <person name="Robert V."/>
            <person name="Roehrig J."/>
            <person name="Ruller R."/>
            <person name="Salamov A."/>
            <person name="Salih N.S."/>
            <person name="Samson R.A."/>
            <person name="Sandor E."/>
            <person name="Sanguinetti M."/>
            <person name="Schuetze T."/>
            <person name="Sepcic K."/>
            <person name="Shelest E."/>
            <person name="Sherlock G."/>
            <person name="Sophianopoulou V."/>
            <person name="Squina F.M."/>
            <person name="Sun H."/>
            <person name="Susca A."/>
            <person name="Todd R.B."/>
            <person name="Tsang A."/>
            <person name="Unkles S.E."/>
            <person name="van de Wiele N."/>
            <person name="van Rossen-Uffink D."/>
            <person name="Oliveira J.V."/>
            <person name="Vesth T.C."/>
            <person name="Visser J."/>
            <person name="Yu J.-H."/>
            <person name="Zhou M."/>
            <person name="Andersen M.R."/>
            <person name="Archer D.B."/>
            <person name="Baker S.E."/>
            <person name="Benoit I."/>
            <person name="Brakhage A.A."/>
            <person name="Braus G.H."/>
            <person name="Fischer R."/>
            <person name="Frisvad J.C."/>
            <person name="Goldman G.H."/>
            <person name="Houbraken J."/>
            <person name="Oakley B."/>
            <person name="Pocsi I."/>
            <person name="Scazzocchio C."/>
            <person name="Seiboth B."/>
            <person name="vanKuyk P.A."/>
            <person name="Wortman J."/>
            <person name="Dyer P.S."/>
            <person name="Grigoriev I.V."/>
        </authorList>
    </citation>
    <scope>NUCLEOTIDE SEQUENCE [LARGE SCALE GENOMIC DNA]</scope>
    <source>
        <strain evidence="4">CBS 101740 / IMI 381727 / IBT 21946</strain>
    </source>
</reference>
<dbReference type="InterPro" id="IPR050582">
    <property type="entry name" value="HAD-like_SerB"/>
</dbReference>
<dbReference type="InterPro" id="IPR029057">
    <property type="entry name" value="PRTase-like"/>
</dbReference>
<organism evidence="3 4">
    <name type="scientific">Aspergillus brasiliensis (strain CBS 101740 / IMI 381727 / IBT 21946)</name>
    <dbReference type="NCBI Taxonomy" id="767769"/>
    <lineage>
        <taxon>Eukaryota</taxon>
        <taxon>Fungi</taxon>
        <taxon>Dikarya</taxon>
        <taxon>Ascomycota</taxon>
        <taxon>Pezizomycotina</taxon>
        <taxon>Eurotiomycetes</taxon>
        <taxon>Eurotiomycetidae</taxon>
        <taxon>Eurotiales</taxon>
        <taxon>Aspergillaceae</taxon>
        <taxon>Aspergillus</taxon>
        <taxon>Aspergillus subgen. Circumdati</taxon>
    </lineage>
</organism>
<accession>A0A1L9UF47</accession>
<dbReference type="InterPro" id="IPR023214">
    <property type="entry name" value="HAD_sf"/>
</dbReference>
<evidence type="ECO:0000313" key="3">
    <source>
        <dbReference type="EMBL" id="OJJ70263.1"/>
    </source>
</evidence>
<dbReference type="AlphaFoldDB" id="A0A1L9UF47"/>
<dbReference type="RefSeq" id="XP_067477511.1">
    <property type="nucleotide sequence ID" value="XM_067627659.1"/>
</dbReference>
<dbReference type="Gene3D" id="3.40.50.1000">
    <property type="entry name" value="HAD superfamily/HAD-like"/>
    <property type="match status" value="1"/>
</dbReference>
<dbReference type="Pfam" id="PF13207">
    <property type="entry name" value="AAA_17"/>
    <property type="match status" value="1"/>
</dbReference>
<dbReference type="InterPro" id="IPR036412">
    <property type="entry name" value="HAD-like_sf"/>
</dbReference>
<feature type="domain" description="Phosphoribosyltransferase" evidence="2">
    <location>
        <begin position="449"/>
        <end position="644"/>
    </location>
</feature>
<evidence type="ECO:0000259" key="2">
    <source>
        <dbReference type="Pfam" id="PF14681"/>
    </source>
</evidence>
<dbReference type="SUPFAM" id="SSF56784">
    <property type="entry name" value="HAD-like"/>
    <property type="match status" value="1"/>
</dbReference>
<keyword evidence="4" id="KW-1185">Reference proteome</keyword>
<name>A0A1L9UF47_ASPBC</name>
<dbReference type="OrthoDB" id="5416609at2759"/>
<dbReference type="SUPFAM" id="SSF53271">
    <property type="entry name" value="PRTase-like"/>
    <property type="match status" value="1"/>
</dbReference>
<dbReference type="Proteomes" id="UP000184499">
    <property type="component" value="Unassembled WGS sequence"/>
</dbReference>
<sequence length="649" mass="72458">MQANTSDQIKGLTPAPPSPPPPAPLIIGLYGVSGSGKTFIMKKLEQELGEMRLAFFEGSEVIASVTTGGLDAFKKLDEAGKAEYRKRAILKIKSICIETSKVGIVTGHLTFWDDERCDHPMKVYTQEDLNTFTHILRRTNVSSSHLSRWQGYELTELRHLCAENNILFAGLYPNLRYKLSTVIRDIERHNLEYNLAVAKRRLDEILINHGDDLQTVVFLDADKTLAEEDTSATFWRMVQDVEGVQNPLGAFFSSPMGYSYTAFRQAMLFYEDRIAELTQLYPQISVLLQKAARQKHVCPVIVTCGLRLVWEKAIERAGFADVVKVIGGGRIEDGLVMTAEVKRSRFARAQAVHGARTWAIGDSPIDLPMMMAADEAIAVVGKEETRSKSMDAELRTAILIGGLQARQALLPYNSLRPRLDMETLPVIYLEDENILASIFRRRLYFYHATDENASKMLSTPMRDDSIRGPALQEAHKKAAHYLSTKFLIEIIGLEKFPVRHPQNKPIDGYRLLNERETLIVPLMRGGQPMASGVNEVFPTAQLLHAKLPGDVKKENLEGIVTVILVDSVINSGKSIVEFLQRIREVNDAIHVIVVAGVVQDQAVRGGSLIRAVARSMEITIVALRVSKNKYTGKGTTDTGNRLFNMTQLD</sequence>
<dbReference type="STRING" id="767769.A0A1L9UF47"/>
<dbReference type="GO" id="GO:0036424">
    <property type="term" value="F:L-phosphoserine phosphatase activity"/>
    <property type="evidence" value="ECO:0007669"/>
    <property type="project" value="TreeGrafter"/>
</dbReference>
<dbReference type="Gene3D" id="3.40.50.2020">
    <property type="match status" value="1"/>
</dbReference>
<dbReference type="OMA" id="GHFMFWP"/>
<dbReference type="PANTHER" id="PTHR43344:SF20">
    <property type="entry name" value="URACIL PHOSPHORIBOSYLTRANSFERASE"/>
    <property type="match status" value="1"/>
</dbReference>
<protein>
    <recommendedName>
        <fullName evidence="2">Phosphoribosyltransferase domain-containing protein</fullName>
    </recommendedName>
</protein>
<dbReference type="VEuPathDB" id="FungiDB:ASPBRDRAFT_56960"/>